<dbReference type="Gene3D" id="3.30.40.10">
    <property type="entry name" value="Zinc/RING finger domain, C3HC4 (zinc finger)"/>
    <property type="match status" value="1"/>
</dbReference>
<comment type="caution">
    <text evidence="6">The sequence shown here is derived from an EMBL/GenBank/DDBJ whole genome shotgun (WGS) entry which is preliminary data.</text>
</comment>
<dbReference type="InterPro" id="IPR018957">
    <property type="entry name" value="Znf_C3HC4_RING-type"/>
</dbReference>
<sequence length="221" mass="24249">MADLRSLFENTPHDAHGLEALHERIAQIVSDSLARGEDPSANQLSPEQIRNLISGLPRLTEEQIRDFGDHDALCPICYTPFTAILAEEETALAMDSPAYPADELGVTKLGETWQCGHLFCRRDISKWIRGGHGSCPMCRRSLAESTTAANSGATQEASGPTTSPGDEELLTQIRAHMEELYSHGAVAYVDHEGDFRGFGEPLYTPAAEYDDDRSEFSGMYS</sequence>
<proteinExistence type="predicted"/>
<evidence type="ECO:0000256" key="3">
    <source>
        <dbReference type="ARBA" id="ARBA00022833"/>
    </source>
</evidence>
<dbReference type="Pfam" id="PF00097">
    <property type="entry name" value="zf-C3HC4"/>
    <property type="match status" value="1"/>
</dbReference>
<dbReference type="InterPro" id="IPR001841">
    <property type="entry name" value="Znf_RING"/>
</dbReference>
<keyword evidence="2 4" id="KW-0863">Zinc-finger</keyword>
<keyword evidence="1" id="KW-0479">Metal-binding</keyword>
<reference evidence="6" key="1">
    <citation type="submission" date="2023-03" db="EMBL/GenBank/DDBJ databases">
        <title>Massive genome expansion in bonnet fungi (Mycena s.s.) driven by repeated elements and novel gene families across ecological guilds.</title>
        <authorList>
            <consortium name="Lawrence Berkeley National Laboratory"/>
            <person name="Harder C.B."/>
            <person name="Miyauchi S."/>
            <person name="Viragh M."/>
            <person name="Kuo A."/>
            <person name="Thoen E."/>
            <person name="Andreopoulos B."/>
            <person name="Lu D."/>
            <person name="Skrede I."/>
            <person name="Drula E."/>
            <person name="Henrissat B."/>
            <person name="Morin E."/>
            <person name="Kohler A."/>
            <person name="Barry K."/>
            <person name="LaButti K."/>
            <person name="Morin E."/>
            <person name="Salamov A."/>
            <person name="Lipzen A."/>
            <person name="Mereny Z."/>
            <person name="Hegedus B."/>
            <person name="Baldrian P."/>
            <person name="Stursova M."/>
            <person name="Weitz H."/>
            <person name="Taylor A."/>
            <person name="Grigoriev I.V."/>
            <person name="Nagy L.G."/>
            <person name="Martin F."/>
            <person name="Kauserud H."/>
        </authorList>
    </citation>
    <scope>NUCLEOTIDE SEQUENCE</scope>
    <source>
        <strain evidence="6">CBHHK200</strain>
    </source>
</reference>
<evidence type="ECO:0000313" key="6">
    <source>
        <dbReference type="EMBL" id="KAJ7047405.1"/>
    </source>
</evidence>
<feature type="domain" description="RING-type" evidence="5">
    <location>
        <begin position="74"/>
        <end position="139"/>
    </location>
</feature>
<evidence type="ECO:0000259" key="5">
    <source>
        <dbReference type="PROSITE" id="PS50089"/>
    </source>
</evidence>
<gene>
    <name evidence="6" type="ORF">C8F04DRAFT_1247061</name>
</gene>
<organism evidence="6 7">
    <name type="scientific">Mycena alexandri</name>
    <dbReference type="NCBI Taxonomy" id="1745969"/>
    <lineage>
        <taxon>Eukaryota</taxon>
        <taxon>Fungi</taxon>
        <taxon>Dikarya</taxon>
        <taxon>Basidiomycota</taxon>
        <taxon>Agaricomycotina</taxon>
        <taxon>Agaricomycetes</taxon>
        <taxon>Agaricomycetidae</taxon>
        <taxon>Agaricales</taxon>
        <taxon>Marasmiineae</taxon>
        <taxon>Mycenaceae</taxon>
        <taxon>Mycena</taxon>
    </lineage>
</organism>
<keyword evidence="3" id="KW-0862">Zinc</keyword>
<name>A0AAD6XGL7_9AGAR</name>
<dbReference type="GO" id="GO:0008270">
    <property type="term" value="F:zinc ion binding"/>
    <property type="evidence" value="ECO:0007669"/>
    <property type="project" value="UniProtKB-KW"/>
</dbReference>
<evidence type="ECO:0000256" key="4">
    <source>
        <dbReference type="PROSITE-ProRule" id="PRU00175"/>
    </source>
</evidence>
<evidence type="ECO:0000256" key="1">
    <source>
        <dbReference type="ARBA" id="ARBA00022723"/>
    </source>
</evidence>
<protein>
    <recommendedName>
        <fullName evidence="5">RING-type domain-containing protein</fullName>
    </recommendedName>
</protein>
<dbReference type="EMBL" id="JARJCM010000001">
    <property type="protein sequence ID" value="KAJ7047405.1"/>
    <property type="molecule type" value="Genomic_DNA"/>
</dbReference>
<dbReference type="SUPFAM" id="SSF57850">
    <property type="entry name" value="RING/U-box"/>
    <property type="match status" value="1"/>
</dbReference>
<dbReference type="InterPro" id="IPR013083">
    <property type="entry name" value="Znf_RING/FYVE/PHD"/>
</dbReference>
<dbReference type="Proteomes" id="UP001218188">
    <property type="component" value="Unassembled WGS sequence"/>
</dbReference>
<evidence type="ECO:0000256" key="2">
    <source>
        <dbReference type="ARBA" id="ARBA00022771"/>
    </source>
</evidence>
<evidence type="ECO:0000313" key="7">
    <source>
        <dbReference type="Proteomes" id="UP001218188"/>
    </source>
</evidence>
<keyword evidence="7" id="KW-1185">Reference proteome</keyword>
<dbReference type="AlphaFoldDB" id="A0AAD6XGL7"/>
<dbReference type="PROSITE" id="PS50089">
    <property type="entry name" value="ZF_RING_2"/>
    <property type="match status" value="1"/>
</dbReference>
<accession>A0AAD6XGL7</accession>